<comment type="caution">
    <text evidence="3">The sequence shown here is derived from an EMBL/GenBank/DDBJ whole genome shotgun (WGS) entry which is preliminary data.</text>
</comment>
<evidence type="ECO:0000259" key="2">
    <source>
        <dbReference type="Pfam" id="PF04149"/>
    </source>
</evidence>
<gene>
    <name evidence="3" type="ORF">C7C45_28505</name>
</gene>
<keyword evidence="4" id="KW-1185">Reference proteome</keyword>
<evidence type="ECO:0000256" key="1">
    <source>
        <dbReference type="SAM" id="MobiDB-lite"/>
    </source>
</evidence>
<sequence>MTDLTGAVWRKSTRSGDNGGNCVEVALNLSEVVAVRDSKDIEGPTLRFEHPAWLLFTTAMKSASQRG</sequence>
<dbReference type="Proteomes" id="UP000248333">
    <property type="component" value="Unassembled WGS sequence"/>
</dbReference>
<proteinExistence type="predicted"/>
<dbReference type="RefSeq" id="WP_110567196.1">
    <property type="nucleotide sequence ID" value="NZ_PYBV01000045.1"/>
</dbReference>
<accession>A0A318NM30</accession>
<feature type="domain" description="DUF397" evidence="2">
    <location>
        <begin position="7"/>
        <end position="61"/>
    </location>
</feature>
<reference evidence="3 4" key="1">
    <citation type="submission" date="2018-03" db="EMBL/GenBank/DDBJ databases">
        <title>Bioinformatic expansion and discovery of thiopeptide antibiotics.</title>
        <authorList>
            <person name="Schwalen C.J."/>
            <person name="Hudson G.A."/>
            <person name="Mitchell D.A."/>
        </authorList>
    </citation>
    <scope>NUCLEOTIDE SEQUENCE [LARGE SCALE GENOMIC DNA]</scope>
    <source>
        <strain evidence="3 4">NRRL 8041</strain>
    </source>
</reference>
<dbReference type="InterPro" id="IPR007278">
    <property type="entry name" value="DUF397"/>
</dbReference>
<dbReference type="Pfam" id="PF04149">
    <property type="entry name" value="DUF397"/>
    <property type="match status" value="1"/>
</dbReference>
<organism evidence="3 4">
    <name type="scientific">Micromonospora arborensis</name>
    <dbReference type="NCBI Taxonomy" id="2116518"/>
    <lineage>
        <taxon>Bacteria</taxon>
        <taxon>Bacillati</taxon>
        <taxon>Actinomycetota</taxon>
        <taxon>Actinomycetes</taxon>
        <taxon>Micromonosporales</taxon>
        <taxon>Micromonosporaceae</taxon>
        <taxon>Micromonospora</taxon>
    </lineage>
</organism>
<evidence type="ECO:0000313" key="3">
    <source>
        <dbReference type="EMBL" id="PYC65474.1"/>
    </source>
</evidence>
<protein>
    <submittedName>
        <fullName evidence="3">DUF397 domain-containing protein</fullName>
    </submittedName>
</protein>
<evidence type="ECO:0000313" key="4">
    <source>
        <dbReference type="Proteomes" id="UP000248333"/>
    </source>
</evidence>
<dbReference type="AlphaFoldDB" id="A0A318NM30"/>
<dbReference type="OrthoDB" id="4301277at2"/>
<dbReference type="EMBL" id="PYBV01000045">
    <property type="protein sequence ID" value="PYC65474.1"/>
    <property type="molecule type" value="Genomic_DNA"/>
</dbReference>
<feature type="region of interest" description="Disordered" evidence="1">
    <location>
        <begin position="1"/>
        <end position="20"/>
    </location>
</feature>
<name>A0A318NM30_9ACTN</name>